<organism evidence="1">
    <name type="scientific">uncultured Caudovirales phage</name>
    <dbReference type="NCBI Taxonomy" id="2100421"/>
    <lineage>
        <taxon>Viruses</taxon>
        <taxon>Duplodnaviria</taxon>
        <taxon>Heunggongvirae</taxon>
        <taxon>Uroviricota</taxon>
        <taxon>Caudoviricetes</taxon>
        <taxon>Peduoviridae</taxon>
        <taxon>Maltschvirus</taxon>
        <taxon>Maltschvirus maltsch</taxon>
    </lineage>
</organism>
<evidence type="ECO:0000313" key="1">
    <source>
        <dbReference type="EMBL" id="CAB4153222.1"/>
    </source>
</evidence>
<dbReference type="EMBL" id="LR796587">
    <property type="protein sequence ID" value="CAB4153222.1"/>
    <property type="molecule type" value="Genomic_DNA"/>
</dbReference>
<gene>
    <name evidence="1" type="ORF">UFOVP618_52</name>
</gene>
<protein>
    <submittedName>
        <fullName evidence="1">Uncharacterized protein</fullName>
    </submittedName>
</protein>
<accession>A0A6J5N3E5</accession>
<sequence>MIDKQINTVFKVLLLQQVSLELLEDLDEGNIFRENNYDVIDNFIKYLESNVEPLTSEINVQESDNYIYICKNIRKVIDKIRIK</sequence>
<proteinExistence type="predicted"/>
<name>A0A6J5N3E5_9CAUD</name>
<reference evidence="1" key="1">
    <citation type="submission" date="2020-04" db="EMBL/GenBank/DDBJ databases">
        <authorList>
            <person name="Chiriac C."/>
            <person name="Salcher M."/>
            <person name="Ghai R."/>
            <person name="Kavagutti S V."/>
        </authorList>
    </citation>
    <scope>NUCLEOTIDE SEQUENCE</scope>
</reference>